<dbReference type="PANTHER" id="PTHR46426">
    <property type="entry name" value="PROTEIN DISULFIDE-ISOMERASE TMX3"/>
    <property type="match status" value="1"/>
</dbReference>
<dbReference type="GO" id="GO:0016020">
    <property type="term" value="C:membrane"/>
    <property type="evidence" value="ECO:0007669"/>
    <property type="project" value="UniProtKB-SubCell"/>
</dbReference>
<evidence type="ECO:0000256" key="3">
    <source>
        <dbReference type="ARBA" id="ARBA00022989"/>
    </source>
</evidence>
<keyword evidence="3" id="KW-1133">Transmembrane helix</keyword>
<sequence length="440" mass="50860">MQNKGVSGSLHSKTSLFTMFLALLAQCFGEIVEVCELPTTQRTVLTKFYKPGCPYSMRIEPIIDEIDSILERNNVDFLVRYVDCDVCDCKKSGVKTVPTLEIHENGTSKDRFVGSAGFREYVQFIIRNTGLSERMFYGNIKSVPGKVVKLKELDFEDGFNGPWIVLFYSDQDEQTRTTLAELAETYKGKISFGEISAKRSERVRGRVNISDGPTVLGIYKGIFVTYTGKKSIDGLTDFAEKLIEPSFQPIDIIRFKREVENQKRGIPVFIVFYSDLSLANDYFKQIAHEYKFRAKIFKTNDEFLFKRASIWPKHPTEEESNVQDEDKVILTVYKDKVFHRCPYKLHDFSRIVDWIFLSHFPHLIRITTENFSSVFYGLKPVLLLLTRNEKFAEDLERVSAAQHLGMPYTDYLFGTIDLDTFPLFMTRLLPKLHQPIMVIY</sequence>
<protein>
    <submittedName>
        <fullName evidence="7">Protein disulfide isomerase-like protein</fullName>
    </submittedName>
</protein>
<dbReference type="AlphaFoldDB" id="Q6E6C5"/>
<dbReference type="InterPro" id="IPR052250">
    <property type="entry name" value="PDI_TMX3"/>
</dbReference>
<dbReference type="GO" id="GO:0016853">
    <property type="term" value="F:isomerase activity"/>
    <property type="evidence" value="ECO:0007669"/>
    <property type="project" value="UniProtKB-KW"/>
</dbReference>
<organism evidence="7">
    <name type="scientific">Antonospora locustae</name>
    <name type="common">Microsporidian parasite</name>
    <name type="synonym">Nosema locustae</name>
    <dbReference type="NCBI Taxonomy" id="278021"/>
    <lineage>
        <taxon>Eukaryota</taxon>
        <taxon>Fungi</taxon>
        <taxon>Fungi incertae sedis</taxon>
        <taxon>Microsporidia</taxon>
        <taxon>Antonospora</taxon>
    </lineage>
</organism>
<dbReference type="Gene3D" id="3.40.30.10">
    <property type="entry name" value="Glutaredoxin"/>
    <property type="match status" value="2"/>
</dbReference>
<name>Q6E6C5_ANTLO</name>
<dbReference type="EMBL" id="AY548903">
    <property type="protein sequence ID" value="AAT12362.1"/>
    <property type="molecule type" value="Genomic_DNA"/>
</dbReference>
<keyword evidence="7" id="KW-0413">Isomerase</keyword>
<dbReference type="CDD" id="cd02947">
    <property type="entry name" value="TRX_family"/>
    <property type="match status" value="1"/>
</dbReference>
<dbReference type="PROSITE" id="PS51352">
    <property type="entry name" value="THIOREDOXIN_2"/>
    <property type="match status" value="1"/>
</dbReference>
<dbReference type="PANTHER" id="PTHR46426:SF1">
    <property type="entry name" value="PROTEIN DISULFIDE-ISOMERASE TMX3"/>
    <property type="match status" value="1"/>
</dbReference>
<evidence type="ECO:0000256" key="1">
    <source>
        <dbReference type="ARBA" id="ARBA00004167"/>
    </source>
</evidence>
<keyword evidence="2" id="KW-0812">Transmembrane</keyword>
<dbReference type="Pfam" id="PF00085">
    <property type="entry name" value="Thioredoxin"/>
    <property type="match status" value="1"/>
</dbReference>
<evidence type="ECO:0000256" key="4">
    <source>
        <dbReference type="ARBA" id="ARBA00023136"/>
    </source>
</evidence>
<accession>Q6E6C5</accession>
<feature type="domain" description="Thioredoxin" evidence="6">
    <location>
        <begin position="12"/>
        <end position="130"/>
    </location>
</feature>
<dbReference type="InterPro" id="IPR036249">
    <property type="entry name" value="Thioredoxin-like_sf"/>
</dbReference>
<feature type="non-terminal residue" evidence="7">
    <location>
        <position position="440"/>
    </location>
</feature>
<feature type="chain" id="PRO_5004273032" evidence="5">
    <location>
        <begin position="30"/>
        <end position="440"/>
    </location>
</feature>
<evidence type="ECO:0000256" key="2">
    <source>
        <dbReference type="ARBA" id="ARBA00022692"/>
    </source>
</evidence>
<proteinExistence type="predicted"/>
<keyword evidence="5" id="KW-0732">Signal</keyword>
<dbReference type="InterPro" id="IPR013766">
    <property type="entry name" value="Thioredoxin_domain"/>
</dbReference>
<evidence type="ECO:0000256" key="5">
    <source>
        <dbReference type="SAM" id="SignalP"/>
    </source>
</evidence>
<dbReference type="GO" id="GO:0005783">
    <property type="term" value="C:endoplasmic reticulum"/>
    <property type="evidence" value="ECO:0007669"/>
    <property type="project" value="TreeGrafter"/>
</dbReference>
<feature type="signal peptide" evidence="5">
    <location>
        <begin position="1"/>
        <end position="29"/>
    </location>
</feature>
<evidence type="ECO:0000313" key="7">
    <source>
        <dbReference type="EMBL" id="AAT12362.1"/>
    </source>
</evidence>
<keyword evidence="4" id="KW-0472">Membrane</keyword>
<dbReference type="SUPFAM" id="SSF52833">
    <property type="entry name" value="Thioredoxin-like"/>
    <property type="match status" value="2"/>
</dbReference>
<evidence type="ECO:0000259" key="6">
    <source>
        <dbReference type="PROSITE" id="PS51352"/>
    </source>
</evidence>
<comment type="subcellular location">
    <subcellularLocation>
        <location evidence="1">Membrane</location>
        <topology evidence="1">Single-pass membrane protein</topology>
    </subcellularLocation>
</comment>
<reference evidence="7" key="1">
    <citation type="journal article" date="2004" name="Curr. Biol.">
        <title>Genome compaction and stability in microsporidian intracellular parasites.</title>
        <authorList>
            <person name="Slamovits C.H."/>
            <person name="Fast N.M."/>
            <person name="Law J.S."/>
            <person name="Keeling P.J."/>
        </authorList>
    </citation>
    <scope>NUCLEOTIDE SEQUENCE</scope>
</reference>